<protein>
    <recommendedName>
        <fullName evidence="7">Adenylate kinase</fullName>
    </recommendedName>
</protein>
<evidence type="ECO:0000256" key="1">
    <source>
        <dbReference type="ARBA" id="ARBA00022679"/>
    </source>
</evidence>
<dbReference type="InterPro" id="IPR000850">
    <property type="entry name" value="Adenylat/UMP-CMP_kin"/>
</dbReference>
<dbReference type="PRINTS" id="PR00094">
    <property type="entry name" value="ADENYLTKNASE"/>
</dbReference>
<reference evidence="5" key="2">
    <citation type="submission" date="2023-05" db="EMBL/GenBank/DDBJ databases">
        <authorList>
            <consortium name="Lawrence Berkeley National Laboratory"/>
            <person name="Steindorff A."/>
            <person name="Hensen N."/>
            <person name="Bonometti L."/>
            <person name="Westerberg I."/>
            <person name="Brannstrom I.O."/>
            <person name="Guillou S."/>
            <person name="Cros-Aarteil S."/>
            <person name="Calhoun S."/>
            <person name="Haridas S."/>
            <person name="Kuo A."/>
            <person name="Mondo S."/>
            <person name="Pangilinan J."/>
            <person name="Riley R."/>
            <person name="Labutti K."/>
            <person name="Andreopoulos B."/>
            <person name="Lipzen A."/>
            <person name="Chen C."/>
            <person name="Yanf M."/>
            <person name="Daum C."/>
            <person name="Ng V."/>
            <person name="Clum A."/>
            <person name="Ohm R."/>
            <person name="Martin F."/>
            <person name="Silar P."/>
            <person name="Natvig D."/>
            <person name="Lalanne C."/>
            <person name="Gautier V."/>
            <person name="Ament-Velasquez S.L."/>
            <person name="Kruys A."/>
            <person name="Hutchinson M.I."/>
            <person name="Powell A.J."/>
            <person name="Barry K."/>
            <person name="Miller A.N."/>
            <person name="Grigoriev I.V."/>
            <person name="Debuchy R."/>
            <person name="Gladieux P."/>
            <person name="Thoren M.H."/>
            <person name="Johannesson H."/>
        </authorList>
    </citation>
    <scope>NUCLEOTIDE SEQUENCE</scope>
    <source>
        <strain evidence="5">CBS 538.74</strain>
    </source>
</reference>
<dbReference type="InterPro" id="IPR033690">
    <property type="entry name" value="Adenylat_kinase_CS"/>
</dbReference>
<keyword evidence="6" id="KW-1185">Reference proteome</keyword>
<dbReference type="PANTHER" id="PTHR23359">
    <property type="entry name" value="NUCLEOTIDE KINASE"/>
    <property type="match status" value="1"/>
</dbReference>
<evidence type="ECO:0008006" key="7">
    <source>
        <dbReference type="Google" id="ProtNLM"/>
    </source>
</evidence>
<keyword evidence="2" id="KW-0547">Nucleotide-binding</keyword>
<organism evidence="5 6">
    <name type="scientific">Chaetomidium leptoderma</name>
    <dbReference type="NCBI Taxonomy" id="669021"/>
    <lineage>
        <taxon>Eukaryota</taxon>
        <taxon>Fungi</taxon>
        <taxon>Dikarya</taxon>
        <taxon>Ascomycota</taxon>
        <taxon>Pezizomycotina</taxon>
        <taxon>Sordariomycetes</taxon>
        <taxon>Sordariomycetidae</taxon>
        <taxon>Sordariales</taxon>
        <taxon>Chaetomiaceae</taxon>
        <taxon>Chaetomidium</taxon>
    </lineage>
</organism>
<dbReference type="GO" id="GO:0006139">
    <property type="term" value="P:nucleobase-containing compound metabolic process"/>
    <property type="evidence" value="ECO:0007669"/>
    <property type="project" value="InterPro"/>
</dbReference>
<name>A0AAN6VVE3_9PEZI</name>
<evidence type="ECO:0000256" key="4">
    <source>
        <dbReference type="RuleBase" id="RU003330"/>
    </source>
</evidence>
<comment type="caution">
    <text evidence="5">The sequence shown here is derived from an EMBL/GenBank/DDBJ whole genome shotgun (WGS) entry which is preliminary data.</text>
</comment>
<dbReference type="SUPFAM" id="SSF52540">
    <property type="entry name" value="P-loop containing nucleoside triphosphate hydrolases"/>
    <property type="match status" value="1"/>
</dbReference>
<reference evidence="5" key="1">
    <citation type="journal article" date="2023" name="Mol. Phylogenet. Evol.">
        <title>Genome-scale phylogeny and comparative genomics of the fungal order Sordariales.</title>
        <authorList>
            <person name="Hensen N."/>
            <person name="Bonometti L."/>
            <person name="Westerberg I."/>
            <person name="Brannstrom I.O."/>
            <person name="Guillou S."/>
            <person name="Cros-Aarteil S."/>
            <person name="Calhoun S."/>
            <person name="Haridas S."/>
            <person name="Kuo A."/>
            <person name="Mondo S."/>
            <person name="Pangilinan J."/>
            <person name="Riley R."/>
            <person name="LaButti K."/>
            <person name="Andreopoulos B."/>
            <person name="Lipzen A."/>
            <person name="Chen C."/>
            <person name="Yan M."/>
            <person name="Daum C."/>
            <person name="Ng V."/>
            <person name="Clum A."/>
            <person name="Steindorff A."/>
            <person name="Ohm R.A."/>
            <person name="Martin F."/>
            <person name="Silar P."/>
            <person name="Natvig D.O."/>
            <person name="Lalanne C."/>
            <person name="Gautier V."/>
            <person name="Ament-Velasquez S.L."/>
            <person name="Kruys A."/>
            <person name="Hutchinson M.I."/>
            <person name="Powell A.J."/>
            <person name="Barry K."/>
            <person name="Miller A.N."/>
            <person name="Grigoriev I.V."/>
            <person name="Debuchy R."/>
            <person name="Gladieux P."/>
            <person name="Hiltunen Thoren M."/>
            <person name="Johannesson H."/>
        </authorList>
    </citation>
    <scope>NUCLEOTIDE SEQUENCE</scope>
    <source>
        <strain evidence="5">CBS 538.74</strain>
    </source>
</reference>
<sequence length="205" mass="23178">MNYNYDETLRFIFVIAGKGTLSKRLAEDNDFTHISVGDLLRENFDEEPAITWHVEKGELLPMQYLLPCLKTAFRDSPSGCPIIVDGFPRRADQVRAFEKAFGAPHLVLFFQCPRDLAKKRVISRNEGREGDNAEVFDKRYSEYLELNSAILDYYGSTRGNGKLVEVNTSGETEVSYSKLLAALQARNEWPQLTGSPRSPRSPPSP</sequence>
<dbReference type="AlphaFoldDB" id="A0AAN6VVE3"/>
<gene>
    <name evidence="5" type="ORF">C8A00DRAFT_39615</name>
</gene>
<evidence type="ECO:0000256" key="3">
    <source>
        <dbReference type="ARBA" id="ARBA00022777"/>
    </source>
</evidence>
<dbReference type="CDD" id="cd01428">
    <property type="entry name" value="ADK"/>
    <property type="match status" value="1"/>
</dbReference>
<keyword evidence="1 4" id="KW-0808">Transferase</keyword>
<dbReference type="GO" id="GO:0005524">
    <property type="term" value="F:ATP binding"/>
    <property type="evidence" value="ECO:0007669"/>
    <property type="project" value="InterPro"/>
</dbReference>
<accession>A0AAN6VVE3</accession>
<dbReference type="Gene3D" id="3.40.50.300">
    <property type="entry name" value="P-loop containing nucleotide triphosphate hydrolases"/>
    <property type="match status" value="1"/>
</dbReference>
<dbReference type="Pfam" id="PF00406">
    <property type="entry name" value="ADK"/>
    <property type="match status" value="1"/>
</dbReference>
<comment type="similarity">
    <text evidence="4">Belongs to the adenylate kinase family.</text>
</comment>
<evidence type="ECO:0000313" key="6">
    <source>
        <dbReference type="Proteomes" id="UP001302745"/>
    </source>
</evidence>
<evidence type="ECO:0000313" key="5">
    <source>
        <dbReference type="EMBL" id="KAK4158059.1"/>
    </source>
</evidence>
<proteinExistence type="inferred from homology"/>
<dbReference type="PROSITE" id="PS00113">
    <property type="entry name" value="ADENYLATE_KINASE"/>
    <property type="match status" value="1"/>
</dbReference>
<dbReference type="HAMAP" id="MF_00235">
    <property type="entry name" value="Adenylate_kinase_Adk"/>
    <property type="match status" value="1"/>
</dbReference>
<dbReference type="GO" id="GO:0019205">
    <property type="term" value="F:nucleobase-containing compound kinase activity"/>
    <property type="evidence" value="ECO:0007669"/>
    <property type="project" value="InterPro"/>
</dbReference>
<dbReference type="Proteomes" id="UP001302745">
    <property type="component" value="Unassembled WGS sequence"/>
</dbReference>
<keyword evidence="3 4" id="KW-0418">Kinase</keyword>
<dbReference type="EMBL" id="MU856842">
    <property type="protein sequence ID" value="KAK4158059.1"/>
    <property type="molecule type" value="Genomic_DNA"/>
</dbReference>
<evidence type="ECO:0000256" key="2">
    <source>
        <dbReference type="ARBA" id="ARBA00022741"/>
    </source>
</evidence>
<dbReference type="InterPro" id="IPR027417">
    <property type="entry name" value="P-loop_NTPase"/>
</dbReference>